<feature type="compositionally biased region" description="Low complexity" evidence="1">
    <location>
        <begin position="394"/>
        <end position="412"/>
    </location>
</feature>
<proteinExistence type="predicted"/>
<dbReference type="VEuPathDB" id="TriTrypDB:TcCL_NonESM04986"/>
<sequence length="449" mass="48908">MSLELTPRQWRALATVYHLYVANNRADCRTTAGRLAFDGVSAGDVSGAGNKTDGGVGRRGGDAADREEEKAVQWVEGVLPLLQRAFPEEMLAGVKRRQEPDGSGARKRRRVERWQQLIPDALDAFLSDVLSPPLSSRSLTRPSLTANEGTLLRLLNKEQQLADRCYQQHVALRDRVLREAQTLIRLAAEGTNDDGNRLLGKETEKNWGDDGAERLFTGHKEGLMGRERKNERLCAVTTGGSLVKSESTTDLLESEDATGGILLSPTSEALGTEVKSVSAAKNITTMKTVTMNATATTSLPVAAAIELTCAGCGEQGGELFQCRHCNLLRHEACDGPKAESDTGFCAICSHELGLSFSSGGLRSSTSTEEREGLDEDDLSSLSGFVVHSSDVSEDSLTTSLSSSSSSSSSSPSEVEREERRILLARAQERKKQQKQKQQQQRRQKQQRCR</sequence>
<accession>A0A2V2VEQ7</accession>
<dbReference type="VEuPathDB" id="TriTrypDB:TcBrA4_0096800"/>
<dbReference type="VEuPathDB" id="TriTrypDB:BCY84_12131"/>
<gene>
    <name evidence="2" type="ORF">C4B63_24g216</name>
</gene>
<evidence type="ECO:0000313" key="2">
    <source>
        <dbReference type="EMBL" id="PWU94957.1"/>
    </source>
</evidence>
<evidence type="ECO:0000256" key="1">
    <source>
        <dbReference type="SAM" id="MobiDB-lite"/>
    </source>
</evidence>
<dbReference type="Proteomes" id="UP000246121">
    <property type="component" value="Unassembled WGS sequence"/>
</dbReference>
<dbReference type="SUPFAM" id="SSF57903">
    <property type="entry name" value="FYVE/PHD zinc finger"/>
    <property type="match status" value="1"/>
</dbReference>
<dbReference type="VEuPathDB" id="TriTrypDB:Tc_MARK_6558"/>
<comment type="caution">
    <text evidence="2">The sequence shown here is derived from an EMBL/GenBank/DDBJ whole genome shotgun (WGS) entry which is preliminary data.</text>
</comment>
<dbReference type="VEuPathDB" id="TriTrypDB:TcYC6_0086110"/>
<feature type="compositionally biased region" description="Basic and acidic residues" evidence="1">
    <location>
        <begin position="413"/>
        <end position="430"/>
    </location>
</feature>
<dbReference type="InterPro" id="IPR011011">
    <property type="entry name" value="Znf_FYVE_PHD"/>
</dbReference>
<dbReference type="VEuPathDB" id="TriTrypDB:TCDM_07416"/>
<dbReference type="VEuPathDB" id="TriTrypDB:TcCLB.506467.20"/>
<feature type="region of interest" description="Disordered" evidence="1">
    <location>
        <begin position="392"/>
        <end position="449"/>
    </location>
</feature>
<name>A0A2V2VEQ7_TRYCR</name>
<dbReference type="VEuPathDB" id="TriTrypDB:C3747_270g11"/>
<reference evidence="2 3" key="1">
    <citation type="journal article" date="2018" name="Microb. Genom.">
        <title>Expanding an expanded genome: long-read sequencing of Trypanosoma cruzi.</title>
        <authorList>
            <person name="Berna L."/>
            <person name="Rodriguez M."/>
            <person name="Chiribao M.L."/>
            <person name="Parodi-Talice A."/>
            <person name="Pita S."/>
            <person name="Rijo G."/>
            <person name="Alvarez-Valin F."/>
            <person name="Robello C."/>
        </authorList>
    </citation>
    <scope>NUCLEOTIDE SEQUENCE [LARGE SCALE GENOMIC DNA]</scope>
    <source>
        <strain evidence="2 3">Dm28c</strain>
    </source>
</reference>
<feature type="region of interest" description="Disordered" evidence="1">
    <location>
        <begin position="359"/>
        <end position="378"/>
    </location>
</feature>
<dbReference type="VEuPathDB" id="TriTrypDB:ECC02_009289"/>
<evidence type="ECO:0000313" key="3">
    <source>
        <dbReference type="Proteomes" id="UP000246121"/>
    </source>
</evidence>
<dbReference type="VEuPathDB" id="TriTrypDB:TcCLB.505193.90"/>
<organism evidence="2 3">
    <name type="scientific">Trypanosoma cruzi</name>
    <dbReference type="NCBI Taxonomy" id="5693"/>
    <lineage>
        <taxon>Eukaryota</taxon>
        <taxon>Discoba</taxon>
        <taxon>Euglenozoa</taxon>
        <taxon>Kinetoplastea</taxon>
        <taxon>Metakinetoplastina</taxon>
        <taxon>Trypanosomatida</taxon>
        <taxon>Trypanosomatidae</taxon>
        <taxon>Trypanosoma</taxon>
        <taxon>Schizotrypanum</taxon>
    </lineage>
</organism>
<dbReference type="VEuPathDB" id="TriTrypDB:TcG_07305"/>
<feature type="region of interest" description="Disordered" evidence="1">
    <location>
        <begin position="44"/>
        <end position="65"/>
    </location>
</feature>
<protein>
    <submittedName>
        <fullName evidence="2">Uncharacterized protein</fullName>
    </submittedName>
</protein>
<dbReference type="EMBL" id="PRFA01000024">
    <property type="protein sequence ID" value="PWU94957.1"/>
    <property type="molecule type" value="Genomic_DNA"/>
</dbReference>
<dbReference type="VEuPathDB" id="TriTrypDB:TCSYLVIO_003596"/>
<dbReference type="AlphaFoldDB" id="A0A2V2VEQ7"/>
<dbReference type="VEuPathDB" id="TriTrypDB:C4B63_24g216"/>
<feature type="compositionally biased region" description="Basic residues" evidence="1">
    <location>
        <begin position="431"/>
        <end position="449"/>
    </location>
</feature>